<keyword evidence="5" id="KW-0238">DNA-binding</keyword>
<evidence type="ECO:0000256" key="6">
    <source>
        <dbReference type="ARBA" id="ARBA00023163"/>
    </source>
</evidence>
<evidence type="ECO:0000256" key="2">
    <source>
        <dbReference type="ARBA" id="ARBA00022491"/>
    </source>
</evidence>
<reference evidence="8" key="2">
    <citation type="submission" date="2022-10" db="EMBL/GenBank/DDBJ databases">
        <authorList>
            <person name="Trinh H.N."/>
        </authorList>
    </citation>
    <scope>NUCLEOTIDE SEQUENCE</scope>
    <source>
        <strain evidence="8">RN2-1</strain>
    </source>
</reference>
<keyword evidence="7" id="KW-0479">Metal-binding</keyword>
<sequence>MCDRRGARLTGLRRQVLGLILDAKGPTGAYELLDRLRERRGAAAPPTVYRALDFLQEQGLVHRVERLAAFVGCVEAHGHVHEHPAQFLICRTCGHVTEIEDHDLAHALAAAAKRVGFAVTGATIEAEGLCAACAGAASPRTSAAP</sequence>
<proteinExistence type="inferred from homology"/>
<feature type="binding site" evidence="7">
    <location>
        <position position="130"/>
    </location>
    <ligand>
        <name>Zn(2+)</name>
        <dbReference type="ChEBI" id="CHEBI:29105"/>
    </ligand>
</feature>
<comment type="caution">
    <text evidence="8">The sequence shown here is derived from an EMBL/GenBank/DDBJ whole genome shotgun (WGS) entry which is preliminary data.</text>
</comment>
<dbReference type="Gene3D" id="3.30.1490.190">
    <property type="match status" value="1"/>
</dbReference>
<reference evidence="8" key="1">
    <citation type="submission" date="2022-09" db="EMBL/GenBank/DDBJ databases">
        <title>Rhodovastum sp. nov. RN2-1 isolated from soil in Seongnam, South Korea.</title>
        <authorList>
            <person name="Le N.T."/>
        </authorList>
    </citation>
    <scope>NUCLEOTIDE SEQUENCE</scope>
    <source>
        <strain evidence="8">RN2-1</strain>
    </source>
</reference>
<dbReference type="RefSeq" id="WP_264713115.1">
    <property type="nucleotide sequence ID" value="NZ_JAPDNT010000003.1"/>
</dbReference>
<dbReference type="GO" id="GO:1900376">
    <property type="term" value="P:regulation of secondary metabolite biosynthetic process"/>
    <property type="evidence" value="ECO:0007669"/>
    <property type="project" value="TreeGrafter"/>
</dbReference>
<evidence type="ECO:0000256" key="7">
    <source>
        <dbReference type="PIRSR" id="PIRSR602481-1"/>
    </source>
</evidence>
<feature type="binding site" evidence="7">
    <location>
        <position position="93"/>
    </location>
    <ligand>
        <name>Zn(2+)</name>
        <dbReference type="ChEBI" id="CHEBI:29105"/>
    </ligand>
</feature>
<keyword evidence="6" id="KW-0804">Transcription</keyword>
<dbReference type="GO" id="GO:0000976">
    <property type="term" value="F:transcription cis-regulatory region binding"/>
    <property type="evidence" value="ECO:0007669"/>
    <property type="project" value="TreeGrafter"/>
</dbReference>
<keyword evidence="4" id="KW-0805">Transcription regulation</keyword>
<dbReference type="InterPro" id="IPR036388">
    <property type="entry name" value="WH-like_DNA-bd_sf"/>
</dbReference>
<dbReference type="InterPro" id="IPR043135">
    <property type="entry name" value="Fur_C"/>
</dbReference>
<dbReference type="GO" id="GO:0045892">
    <property type="term" value="P:negative regulation of DNA-templated transcription"/>
    <property type="evidence" value="ECO:0007669"/>
    <property type="project" value="TreeGrafter"/>
</dbReference>
<dbReference type="GO" id="GO:0003700">
    <property type="term" value="F:DNA-binding transcription factor activity"/>
    <property type="evidence" value="ECO:0007669"/>
    <property type="project" value="InterPro"/>
</dbReference>
<name>A0AA42CDN7_9PROT</name>
<dbReference type="PANTHER" id="PTHR33202:SF6">
    <property type="entry name" value="ZINC UPTAKE REGULATION PROTEIN"/>
    <property type="match status" value="1"/>
</dbReference>
<evidence type="ECO:0000313" key="9">
    <source>
        <dbReference type="Proteomes" id="UP001165679"/>
    </source>
</evidence>
<dbReference type="SUPFAM" id="SSF46785">
    <property type="entry name" value="Winged helix' DNA-binding domain"/>
    <property type="match status" value="1"/>
</dbReference>
<evidence type="ECO:0000256" key="4">
    <source>
        <dbReference type="ARBA" id="ARBA00023015"/>
    </source>
</evidence>
<dbReference type="Pfam" id="PF01475">
    <property type="entry name" value="FUR"/>
    <property type="match status" value="1"/>
</dbReference>
<feature type="binding site" evidence="7">
    <location>
        <position position="133"/>
    </location>
    <ligand>
        <name>Zn(2+)</name>
        <dbReference type="ChEBI" id="CHEBI:29105"/>
    </ligand>
</feature>
<evidence type="ECO:0000256" key="1">
    <source>
        <dbReference type="ARBA" id="ARBA00007957"/>
    </source>
</evidence>
<dbReference type="EMBL" id="JAPDNT010000003">
    <property type="protein sequence ID" value="MCW3474139.1"/>
    <property type="molecule type" value="Genomic_DNA"/>
</dbReference>
<dbReference type="InterPro" id="IPR036390">
    <property type="entry name" value="WH_DNA-bd_sf"/>
</dbReference>
<gene>
    <name evidence="8" type="ORF">OL599_06060</name>
</gene>
<comment type="cofactor">
    <cofactor evidence="7">
        <name>Zn(2+)</name>
        <dbReference type="ChEBI" id="CHEBI:29105"/>
    </cofactor>
    <text evidence="7">Binds 1 zinc ion per subunit.</text>
</comment>
<dbReference type="AlphaFoldDB" id="A0AA42CDN7"/>
<dbReference type="Proteomes" id="UP001165679">
    <property type="component" value="Unassembled WGS sequence"/>
</dbReference>
<evidence type="ECO:0000256" key="3">
    <source>
        <dbReference type="ARBA" id="ARBA00022833"/>
    </source>
</evidence>
<dbReference type="GO" id="GO:0008270">
    <property type="term" value="F:zinc ion binding"/>
    <property type="evidence" value="ECO:0007669"/>
    <property type="project" value="TreeGrafter"/>
</dbReference>
<keyword evidence="2" id="KW-0678">Repressor</keyword>
<dbReference type="InterPro" id="IPR002481">
    <property type="entry name" value="FUR"/>
</dbReference>
<evidence type="ECO:0000313" key="8">
    <source>
        <dbReference type="EMBL" id="MCW3474139.1"/>
    </source>
</evidence>
<dbReference type="PANTHER" id="PTHR33202">
    <property type="entry name" value="ZINC UPTAKE REGULATION PROTEIN"/>
    <property type="match status" value="1"/>
</dbReference>
<protein>
    <submittedName>
        <fullName evidence="8">Transcriptional repressor</fullName>
    </submittedName>
</protein>
<keyword evidence="9" id="KW-1185">Reference proteome</keyword>
<evidence type="ECO:0000256" key="5">
    <source>
        <dbReference type="ARBA" id="ARBA00023125"/>
    </source>
</evidence>
<dbReference type="GO" id="GO:0005829">
    <property type="term" value="C:cytosol"/>
    <property type="evidence" value="ECO:0007669"/>
    <property type="project" value="TreeGrafter"/>
</dbReference>
<feature type="binding site" evidence="7">
    <location>
        <position position="90"/>
    </location>
    <ligand>
        <name>Zn(2+)</name>
        <dbReference type="ChEBI" id="CHEBI:29105"/>
    </ligand>
</feature>
<keyword evidence="3 7" id="KW-0862">Zinc</keyword>
<organism evidence="8 9">
    <name type="scientific">Limobrevibacterium gyesilva</name>
    <dbReference type="NCBI Taxonomy" id="2991712"/>
    <lineage>
        <taxon>Bacteria</taxon>
        <taxon>Pseudomonadati</taxon>
        <taxon>Pseudomonadota</taxon>
        <taxon>Alphaproteobacteria</taxon>
        <taxon>Acetobacterales</taxon>
        <taxon>Acetobacteraceae</taxon>
        <taxon>Limobrevibacterium</taxon>
    </lineage>
</organism>
<comment type="similarity">
    <text evidence="1">Belongs to the Fur family.</text>
</comment>
<accession>A0AA42CDN7</accession>
<dbReference type="Gene3D" id="1.10.10.10">
    <property type="entry name" value="Winged helix-like DNA-binding domain superfamily/Winged helix DNA-binding domain"/>
    <property type="match status" value="1"/>
</dbReference>